<evidence type="ECO:0000313" key="1">
    <source>
        <dbReference type="EMBL" id="RML79738.1"/>
    </source>
</evidence>
<dbReference type="EMBL" id="RBNX01000144">
    <property type="protein sequence ID" value="RML79738.1"/>
    <property type="molecule type" value="Genomic_DNA"/>
</dbReference>
<organism evidence="1 2">
    <name type="scientific">Pseudomonas amygdali pv. tabaci</name>
    <name type="common">Pseudomonas syringae pv. tabaci</name>
    <dbReference type="NCBI Taxonomy" id="322"/>
    <lineage>
        <taxon>Bacteria</taxon>
        <taxon>Pseudomonadati</taxon>
        <taxon>Pseudomonadota</taxon>
        <taxon>Gammaproteobacteria</taxon>
        <taxon>Pseudomonadales</taxon>
        <taxon>Pseudomonadaceae</taxon>
        <taxon>Pseudomonas</taxon>
        <taxon>Pseudomonas amygdali</taxon>
    </lineage>
</organism>
<proteinExistence type="predicted"/>
<accession>A0AAX1VSG2</accession>
<protein>
    <submittedName>
        <fullName evidence="1">Uncharacterized protein</fullName>
    </submittedName>
</protein>
<sequence>MHPKVLYASTVLQVDGLQLRRFLTTQAVVKQQGQNCPVAQTFERFSVWSIEQLLGLVVTEGRCPAFIALNPRPFDAVDGITSRDRVVLQQVTEEAGQRGQFAPDGGPRQAALFQIGAPGQYVRPGDLAKIIGAG</sequence>
<comment type="caution">
    <text evidence="1">The sequence shown here is derived from an EMBL/GenBank/DDBJ whole genome shotgun (WGS) entry which is preliminary data.</text>
</comment>
<gene>
    <name evidence="1" type="ORF">ALQ89_200072</name>
</gene>
<dbReference type="Proteomes" id="UP000280350">
    <property type="component" value="Unassembled WGS sequence"/>
</dbReference>
<reference evidence="1 2" key="1">
    <citation type="submission" date="2018-08" db="EMBL/GenBank/DDBJ databases">
        <title>Recombination of ecologically and evolutionarily significant loci maintains genetic cohesion in the Pseudomonas syringae species complex.</title>
        <authorList>
            <person name="Dillon M."/>
            <person name="Thakur S."/>
            <person name="Almeida R.N.D."/>
            <person name="Weir B.S."/>
            <person name="Guttman D.S."/>
        </authorList>
    </citation>
    <scope>NUCLEOTIDE SEQUENCE [LARGE SCALE GENOMIC DNA]</scope>
    <source>
        <strain evidence="1 2">ICMP 2851</strain>
    </source>
</reference>
<name>A0AAX1VSG2_PSEAJ</name>
<dbReference type="AlphaFoldDB" id="A0AAX1VSG2"/>
<evidence type="ECO:0000313" key="2">
    <source>
        <dbReference type="Proteomes" id="UP000280350"/>
    </source>
</evidence>